<comment type="caution">
    <text evidence="1">The sequence shown here is derived from an EMBL/GenBank/DDBJ whole genome shotgun (WGS) entry which is preliminary data.</text>
</comment>
<dbReference type="RefSeq" id="WP_010885747.1">
    <property type="nucleotide sequence ID" value="NZ_DUJN01000002.1"/>
</dbReference>
<dbReference type="InterPro" id="IPR026486">
    <property type="entry name" value="CHP_AF_0576"/>
</dbReference>
<reference evidence="1" key="1">
    <citation type="journal article" date="2020" name="bioRxiv">
        <title>A rank-normalized archaeal taxonomy based on genome phylogeny resolves widespread incomplete and uneven classifications.</title>
        <authorList>
            <person name="Rinke C."/>
            <person name="Chuvochina M."/>
            <person name="Mussig A.J."/>
            <person name="Chaumeil P.-A."/>
            <person name="Waite D.W."/>
            <person name="Whitman W.B."/>
            <person name="Parks D.H."/>
            <person name="Hugenholtz P."/>
        </authorList>
    </citation>
    <scope>NUCLEOTIDE SEQUENCE</scope>
    <source>
        <strain evidence="1">UBA8834</strain>
    </source>
</reference>
<evidence type="ECO:0000313" key="2">
    <source>
        <dbReference type="Proteomes" id="UP000617544"/>
    </source>
</evidence>
<organism evidence="1 2">
    <name type="scientific">Pyrococcus horikoshii</name>
    <dbReference type="NCBI Taxonomy" id="53953"/>
    <lineage>
        <taxon>Archaea</taxon>
        <taxon>Methanobacteriati</taxon>
        <taxon>Methanobacteriota</taxon>
        <taxon>Thermococci</taxon>
        <taxon>Thermococcales</taxon>
        <taxon>Thermococcaceae</taxon>
        <taxon>Pyrococcus</taxon>
    </lineage>
</organism>
<name>A0A832WH04_PYRHR</name>
<dbReference type="EMBL" id="DUJN01000002">
    <property type="protein sequence ID" value="HII60650.1"/>
    <property type="molecule type" value="Genomic_DNA"/>
</dbReference>
<dbReference type="NCBIfam" id="TIGR04140">
    <property type="entry name" value="chp_AF_0576"/>
    <property type="match status" value="1"/>
</dbReference>
<protein>
    <submittedName>
        <fullName evidence="1">TIGR04140 family protein</fullName>
    </submittedName>
</protein>
<sequence length="64" mass="7307">MRAIIKTSISPQEIKDIAKGLNLSIKILGKEEIRIITLWKIEIEGEERKIKAFMKKLRMARAGG</sequence>
<evidence type="ECO:0000313" key="1">
    <source>
        <dbReference type="EMBL" id="HII60650.1"/>
    </source>
</evidence>
<dbReference type="AlphaFoldDB" id="A0A832WH04"/>
<gene>
    <name evidence="1" type="ORF">HA331_02635</name>
</gene>
<dbReference type="Proteomes" id="UP000617544">
    <property type="component" value="Unassembled WGS sequence"/>
</dbReference>
<dbReference type="GeneID" id="1442528"/>
<proteinExistence type="predicted"/>
<accession>A0A832WH04</accession>